<dbReference type="OrthoDB" id="8453064at2"/>
<proteinExistence type="predicted"/>
<organism evidence="2 3">
    <name type="scientific">Aliiruegeria lutimaris</name>
    <dbReference type="NCBI Taxonomy" id="571298"/>
    <lineage>
        <taxon>Bacteria</taxon>
        <taxon>Pseudomonadati</taxon>
        <taxon>Pseudomonadota</taxon>
        <taxon>Alphaproteobacteria</taxon>
        <taxon>Rhodobacterales</taxon>
        <taxon>Roseobacteraceae</taxon>
        <taxon>Aliiruegeria</taxon>
    </lineage>
</organism>
<feature type="chain" id="PRO_5011569143" evidence="1">
    <location>
        <begin position="21"/>
        <end position="129"/>
    </location>
</feature>
<gene>
    <name evidence="2" type="ORF">SAMN04488026_1001247</name>
</gene>
<dbReference type="RefSeq" id="WP_093147768.1">
    <property type="nucleotide sequence ID" value="NZ_FNEK01000001.1"/>
</dbReference>
<feature type="signal peptide" evidence="1">
    <location>
        <begin position="1"/>
        <end position="20"/>
    </location>
</feature>
<protein>
    <submittedName>
        <fullName evidence="2">Uncharacterized protein</fullName>
    </submittedName>
</protein>
<name>A0A1G8J7I3_9RHOB</name>
<evidence type="ECO:0000256" key="1">
    <source>
        <dbReference type="SAM" id="SignalP"/>
    </source>
</evidence>
<dbReference type="STRING" id="571298.SAMN04488026_1001247"/>
<sequence length="129" mass="14260">MLRLSAALVFTLAFAAPAAAQQLLGGYFAMIGYEDMRNSKGAPLRNFCAIIQQDRANVHKFGIVHEYDEYDPWFTTLASRQKISADCRVGAGSEYIPSAILRGEQRYVRVQVYGWGGTPQFVIVHEGAG</sequence>
<dbReference type="AlphaFoldDB" id="A0A1G8J7I3"/>
<evidence type="ECO:0000313" key="2">
    <source>
        <dbReference type="EMBL" id="SDI27228.1"/>
    </source>
</evidence>
<evidence type="ECO:0000313" key="3">
    <source>
        <dbReference type="Proteomes" id="UP000199382"/>
    </source>
</evidence>
<reference evidence="2 3" key="1">
    <citation type="submission" date="2016-10" db="EMBL/GenBank/DDBJ databases">
        <authorList>
            <person name="de Groot N.N."/>
        </authorList>
    </citation>
    <scope>NUCLEOTIDE SEQUENCE [LARGE SCALE GENOMIC DNA]</scope>
    <source>
        <strain evidence="2 3">DSM 25294</strain>
    </source>
</reference>
<keyword evidence="3" id="KW-1185">Reference proteome</keyword>
<dbReference type="EMBL" id="FNEK01000001">
    <property type="protein sequence ID" value="SDI27228.1"/>
    <property type="molecule type" value="Genomic_DNA"/>
</dbReference>
<accession>A0A1G8J7I3</accession>
<dbReference type="Proteomes" id="UP000199382">
    <property type="component" value="Unassembled WGS sequence"/>
</dbReference>
<keyword evidence="1" id="KW-0732">Signal</keyword>